<dbReference type="RefSeq" id="WP_212494811.1">
    <property type="nucleotide sequence ID" value="NZ_JAFCJH010000054.1"/>
</dbReference>
<dbReference type="EMBL" id="JAFCJH010000054">
    <property type="protein sequence ID" value="MBR0800418.1"/>
    <property type="molecule type" value="Genomic_DNA"/>
</dbReference>
<keyword evidence="2" id="KW-1185">Reference proteome</keyword>
<accession>A0ABS5FUA4</accession>
<comment type="caution">
    <text evidence="1">The sequence shown here is derived from an EMBL/GenBank/DDBJ whole genome shotgun (WGS) entry which is preliminary data.</text>
</comment>
<dbReference type="Proteomes" id="UP001315278">
    <property type="component" value="Unassembled WGS sequence"/>
</dbReference>
<protein>
    <submittedName>
        <fullName evidence="1">Uncharacterized protein</fullName>
    </submittedName>
</protein>
<organism evidence="1 2">
    <name type="scientific">Bradyrhizobium jicamae</name>
    <dbReference type="NCBI Taxonomy" id="280332"/>
    <lineage>
        <taxon>Bacteria</taxon>
        <taxon>Pseudomonadati</taxon>
        <taxon>Pseudomonadota</taxon>
        <taxon>Alphaproteobacteria</taxon>
        <taxon>Hyphomicrobiales</taxon>
        <taxon>Nitrobacteraceae</taxon>
        <taxon>Bradyrhizobium</taxon>
    </lineage>
</organism>
<proteinExistence type="predicted"/>
<gene>
    <name evidence="1" type="ORF">JQ615_34125</name>
</gene>
<name>A0ABS5FUA4_9BRAD</name>
<evidence type="ECO:0000313" key="1">
    <source>
        <dbReference type="EMBL" id="MBR0800418.1"/>
    </source>
</evidence>
<evidence type="ECO:0000313" key="2">
    <source>
        <dbReference type="Proteomes" id="UP001315278"/>
    </source>
</evidence>
<sequence>MGELIQFPYNERLEEQGGHVVENSEQDNPRFGDVRRRAELLEIRNALKDIPTLKSAMDVEIVAHNLSAMLEEAKEKKGISKIKVAKAIWPDDESPLKRFDKLTLPLARIAMPGRIERLQKRTSLYCKVALELAKCTEDRAEKTLVRLFRNTSVDRRLCELVDGRERSFGDLDDSWQNLAEMFDALAERIKEKVDFKGHMTRIVAMGGKYDLSSGDIFVNPLDVMSGGNRLLNYGPLSDNFEIWDHFPPIPSVLLVGELLLPRFRHPLSATSTKTGATCALDVEVRVWREIRLAIGPIDSIDQVGPLFEARTRVDLGHETKAVKLIRPWLDLGSPDDATLLIDGEEYVSELDFETQIPSGRSWSDLLMWQDMSVRGSDGAIHRFDLQPQHDYAAWRRVTAELCAELLDKPKQHNVVSEYVIPFHVPLTEPTLTPEGTLGAAVELAIRNDSSNLASSLLQEAERLIAVVKQEQTRRRAEARALNDQAVTSWSRK</sequence>
<reference evidence="2" key="1">
    <citation type="journal article" date="2021" name="ISME J.">
        <title>Evolutionary origin and ecological implication of a unique nif island in free-living Bradyrhizobium lineages.</title>
        <authorList>
            <person name="Tao J."/>
        </authorList>
    </citation>
    <scope>NUCLEOTIDE SEQUENCE [LARGE SCALE GENOMIC DNA]</scope>
    <source>
        <strain evidence="2">SZCCT0434</strain>
    </source>
</reference>